<proteinExistence type="predicted"/>
<evidence type="ECO:0000256" key="1">
    <source>
        <dbReference type="SAM" id="MobiDB-lite"/>
    </source>
</evidence>
<feature type="region of interest" description="Disordered" evidence="1">
    <location>
        <begin position="30"/>
        <end position="62"/>
    </location>
</feature>
<name>A0A016WT23_9BILA</name>
<dbReference type="EMBL" id="JARK01000116">
    <property type="protein sequence ID" value="EYC42810.1"/>
    <property type="molecule type" value="Genomic_DNA"/>
</dbReference>
<keyword evidence="4" id="KW-1185">Reference proteome</keyword>
<dbReference type="AlphaFoldDB" id="A0A016WT23"/>
<sequence>MIRWNPTSLKYLLNLLQAWTTLSPLFMRSNQRNPKRRNASSRNATRSSNEGENGSNEGEDGSNWEALPLAFLLEALRRLGCVRAAQLSELM</sequence>
<organism evidence="3 4">
    <name type="scientific">Ancylostoma ceylanicum</name>
    <dbReference type="NCBI Taxonomy" id="53326"/>
    <lineage>
        <taxon>Eukaryota</taxon>
        <taxon>Metazoa</taxon>
        <taxon>Ecdysozoa</taxon>
        <taxon>Nematoda</taxon>
        <taxon>Chromadorea</taxon>
        <taxon>Rhabditida</taxon>
        <taxon>Rhabditina</taxon>
        <taxon>Rhabditomorpha</taxon>
        <taxon>Strongyloidea</taxon>
        <taxon>Ancylostomatidae</taxon>
        <taxon>Ancylostomatinae</taxon>
        <taxon>Ancylostoma</taxon>
    </lineage>
</organism>
<evidence type="ECO:0000256" key="2">
    <source>
        <dbReference type="SAM" id="SignalP"/>
    </source>
</evidence>
<feature type="compositionally biased region" description="Low complexity" evidence="1">
    <location>
        <begin position="40"/>
        <end position="56"/>
    </location>
</feature>
<comment type="caution">
    <text evidence="3">The sequence shown here is derived from an EMBL/GenBank/DDBJ whole genome shotgun (WGS) entry which is preliminary data.</text>
</comment>
<reference evidence="4" key="1">
    <citation type="journal article" date="2015" name="Nat. Genet.">
        <title>The genome and transcriptome of the zoonotic hookworm Ancylostoma ceylanicum identify infection-specific gene families.</title>
        <authorList>
            <person name="Schwarz E.M."/>
            <person name="Hu Y."/>
            <person name="Antoshechkin I."/>
            <person name="Miller M.M."/>
            <person name="Sternberg P.W."/>
            <person name="Aroian R.V."/>
        </authorList>
    </citation>
    <scope>NUCLEOTIDE SEQUENCE</scope>
    <source>
        <strain evidence="4">HY135</strain>
    </source>
</reference>
<feature type="chain" id="PRO_5001494890" evidence="2">
    <location>
        <begin position="25"/>
        <end position="91"/>
    </location>
</feature>
<protein>
    <submittedName>
        <fullName evidence="3">Uncharacterized protein</fullName>
    </submittedName>
</protein>
<evidence type="ECO:0000313" key="4">
    <source>
        <dbReference type="Proteomes" id="UP000024635"/>
    </source>
</evidence>
<evidence type="ECO:0000313" key="3">
    <source>
        <dbReference type="EMBL" id="EYC42810.1"/>
    </source>
</evidence>
<gene>
    <name evidence="3" type="primary">Acey_s0516.g2791</name>
    <name evidence="3" type="ORF">Y032_0516g2791</name>
</gene>
<accession>A0A016WT23</accession>
<keyword evidence="2" id="KW-0732">Signal</keyword>
<feature type="signal peptide" evidence="2">
    <location>
        <begin position="1"/>
        <end position="24"/>
    </location>
</feature>
<dbReference type="Proteomes" id="UP000024635">
    <property type="component" value="Unassembled WGS sequence"/>
</dbReference>